<keyword evidence="1" id="KW-0812">Transmembrane</keyword>
<evidence type="ECO:0000256" key="1">
    <source>
        <dbReference type="SAM" id="Phobius"/>
    </source>
</evidence>
<proteinExistence type="predicted"/>
<keyword evidence="1" id="KW-1133">Transmembrane helix</keyword>
<feature type="transmembrane region" description="Helical" evidence="1">
    <location>
        <begin position="193"/>
        <end position="220"/>
    </location>
</feature>
<feature type="transmembrane region" description="Helical" evidence="1">
    <location>
        <begin position="57"/>
        <end position="76"/>
    </location>
</feature>
<dbReference type="PROSITE" id="PS50244">
    <property type="entry name" value="S5A_REDUCTASE"/>
    <property type="match status" value="1"/>
</dbReference>
<dbReference type="PANTHER" id="PTHR32251:SF17">
    <property type="entry name" value="STEROID 5-ALPHA REDUCTASE C-TERMINAL DOMAIN-CONTAINING PROTEIN"/>
    <property type="match status" value="1"/>
</dbReference>
<feature type="transmembrane region" description="Helical" evidence="1">
    <location>
        <begin position="132"/>
        <end position="150"/>
    </location>
</feature>
<dbReference type="GO" id="GO:0016020">
    <property type="term" value="C:membrane"/>
    <property type="evidence" value="ECO:0007669"/>
    <property type="project" value="TreeGrafter"/>
</dbReference>
<dbReference type="InterPro" id="IPR010721">
    <property type="entry name" value="UstE-like"/>
</dbReference>
<reference evidence="2 3" key="1">
    <citation type="journal article" date="2015" name="Nature">
        <title>rRNA introns, odd ribosomes, and small enigmatic genomes across a large radiation of phyla.</title>
        <authorList>
            <person name="Brown C.T."/>
            <person name="Hug L.A."/>
            <person name="Thomas B.C."/>
            <person name="Sharon I."/>
            <person name="Castelle C.J."/>
            <person name="Singh A."/>
            <person name="Wilkins M.J."/>
            <person name="Williams K.H."/>
            <person name="Banfield J.F."/>
        </authorList>
    </citation>
    <scope>NUCLEOTIDE SEQUENCE [LARGE SCALE GENOMIC DNA]</scope>
</reference>
<feature type="transmembrane region" description="Helical" evidence="1">
    <location>
        <begin position="30"/>
        <end position="50"/>
    </location>
</feature>
<dbReference type="Proteomes" id="UP000034934">
    <property type="component" value="Unassembled WGS sequence"/>
</dbReference>
<dbReference type="Gene3D" id="1.20.120.1630">
    <property type="match status" value="1"/>
</dbReference>
<comment type="caution">
    <text evidence="2">The sequence shown here is derived from an EMBL/GenBank/DDBJ whole genome shotgun (WGS) entry which is preliminary data.</text>
</comment>
<gene>
    <name evidence="2" type="ORF">UR19_C0004G0046</name>
</gene>
<dbReference type="PATRIC" id="fig|1618767.3.peg.545"/>
<feature type="transmembrane region" description="Helical" evidence="1">
    <location>
        <begin position="7"/>
        <end position="24"/>
    </location>
</feature>
<feature type="transmembrane region" description="Helical" evidence="1">
    <location>
        <begin position="105"/>
        <end position="125"/>
    </location>
</feature>
<dbReference type="EMBL" id="LBOG01000004">
    <property type="protein sequence ID" value="KKP30138.1"/>
    <property type="molecule type" value="Genomic_DNA"/>
</dbReference>
<dbReference type="AlphaFoldDB" id="A0A0F9YFJ9"/>
<organism evidence="2 3">
    <name type="scientific">Candidatus Nomurabacteria bacterium GW2011_GWF1_31_48</name>
    <dbReference type="NCBI Taxonomy" id="1618767"/>
    <lineage>
        <taxon>Bacteria</taxon>
        <taxon>Candidatus Nomuraibacteriota</taxon>
    </lineage>
</organism>
<dbReference type="Pfam" id="PF06966">
    <property type="entry name" value="DUF1295"/>
    <property type="match status" value="1"/>
</dbReference>
<protein>
    <submittedName>
        <fullName evidence="2">Uncharacterized protein</fullName>
    </submittedName>
</protein>
<evidence type="ECO:0000313" key="3">
    <source>
        <dbReference type="Proteomes" id="UP000034934"/>
    </source>
</evidence>
<keyword evidence="1" id="KW-0472">Membrane</keyword>
<name>A0A0F9YFJ9_9BACT</name>
<accession>A0A0F9YFJ9</accession>
<evidence type="ECO:0000313" key="2">
    <source>
        <dbReference type="EMBL" id="KKP30138.1"/>
    </source>
</evidence>
<sequence length="258" mass="30264">MNYFLTLGIILFFYMSIWFIISIFRKRNDVADVAWGFGFILLSWASYLISINFNLKGLLVGFLVSIWGLRLAWHIYFRNKGKTEDYRYIVWRKEWGKWFYLRSYFQVYILQGIFLFLIVLPVLIINKSAGQGIGIIEIVGVLVWIVGFFFETVGDAQLSRFIKNPENKGKIMQSGLWQYTRHPNYFGEVTGWWGIWLIAFSVPFGWLSVIGPLTITILILKVSGISLLEKKMEENPDFIEYKKRTSIFIPLPSNKKVY</sequence>
<dbReference type="PANTHER" id="PTHR32251">
    <property type="entry name" value="3-OXO-5-ALPHA-STEROID 4-DEHYDROGENASE"/>
    <property type="match status" value="1"/>
</dbReference>